<comment type="caution">
    <text evidence="2">The sequence shown here is derived from an EMBL/GenBank/DDBJ whole genome shotgun (WGS) entry which is preliminary data.</text>
</comment>
<dbReference type="InterPro" id="IPR052061">
    <property type="entry name" value="PTE-AB_protein"/>
</dbReference>
<dbReference type="PANTHER" id="PTHR47260">
    <property type="entry name" value="UPF0644 PROTEIN PB2B4.06"/>
    <property type="match status" value="1"/>
</dbReference>
<dbReference type="SUPFAM" id="SSF54637">
    <property type="entry name" value="Thioesterase/thiol ester dehydrase-isomerase"/>
    <property type="match status" value="1"/>
</dbReference>
<keyword evidence="3" id="KW-1185">Reference proteome</keyword>
<dbReference type="PROSITE" id="PS50181">
    <property type="entry name" value="FBOX"/>
    <property type="match status" value="1"/>
</dbReference>
<dbReference type="AlphaFoldDB" id="A0AAJ0G8K6"/>
<evidence type="ECO:0000313" key="3">
    <source>
        <dbReference type="Proteomes" id="UP001271007"/>
    </source>
</evidence>
<proteinExistence type="predicted"/>
<dbReference type="SUPFAM" id="SSF81383">
    <property type="entry name" value="F-box domain"/>
    <property type="match status" value="1"/>
</dbReference>
<dbReference type="PANTHER" id="PTHR47260:SF3">
    <property type="entry name" value="THIOESTERASE FAMILY PROTEIN (AFU_ORTHOLOGUE AFUA_7G03960)"/>
    <property type="match status" value="1"/>
</dbReference>
<evidence type="ECO:0000313" key="2">
    <source>
        <dbReference type="EMBL" id="KAK3052415.1"/>
    </source>
</evidence>
<dbReference type="SMART" id="SM00256">
    <property type="entry name" value="FBOX"/>
    <property type="match status" value="1"/>
</dbReference>
<protein>
    <recommendedName>
        <fullName evidence="1">F-box domain-containing protein</fullName>
    </recommendedName>
</protein>
<dbReference type="EMBL" id="JAWDJX010000021">
    <property type="protein sequence ID" value="KAK3052415.1"/>
    <property type="molecule type" value="Genomic_DNA"/>
</dbReference>
<sequence>MSLSAAPKAAEVSLVAKTLATDSTIRAIQYLYKPPQHASTSTSSSSDFVEESHLIALISLGPGMTSHPDTLHGGMNATLIDEVVGALAMREAPKGSSGMLVNFNVNLRKAVKVPNVVMGKAWRDVEKDPGKGGRKQYVNELPTIETALDDSYGDEAAMPVCIICLYQETYPLLELLQTKIDKQHCQPNTTSDPEPDRLPDLPNELLVNIISRLPAKEICACRRISKFIKSFVDHARNTLAITRPTIVFHRQRLLSDRDFLTNTGNVSISEVLRRYLCYYGTLDDPIRKQALDRLCYNHILARYPGIDAVGAYRSLVAADRLATVAGYVINRALSRHVEEASVIGSSAVPATRQSTQRLLNSVANSVGDTTLSQSMAPLIAAAKAASHDLGNPVHRLQIYSPAEGPLQGRVLHFQPGRDHRDGRIPIATLGIPYLSPKDKFSYYAQRRSVKQMVTRKRVSREEMSALEKAVVLEEMFVW</sequence>
<dbReference type="InterPro" id="IPR029069">
    <property type="entry name" value="HotDog_dom_sf"/>
</dbReference>
<dbReference type="InterPro" id="IPR001810">
    <property type="entry name" value="F-box_dom"/>
</dbReference>
<reference evidence="2" key="1">
    <citation type="submission" date="2023-04" db="EMBL/GenBank/DDBJ databases">
        <title>Black Yeasts Isolated from many extreme environments.</title>
        <authorList>
            <person name="Coleine C."/>
            <person name="Stajich J.E."/>
            <person name="Selbmann L."/>
        </authorList>
    </citation>
    <scope>NUCLEOTIDE SEQUENCE</scope>
    <source>
        <strain evidence="2">CCFEE 5312</strain>
    </source>
</reference>
<dbReference type="Gene3D" id="1.20.1280.50">
    <property type="match status" value="1"/>
</dbReference>
<dbReference type="InterPro" id="IPR006683">
    <property type="entry name" value="Thioestr_dom"/>
</dbReference>
<gene>
    <name evidence="2" type="ORF">LTR09_006625</name>
</gene>
<evidence type="ECO:0000259" key="1">
    <source>
        <dbReference type="PROSITE" id="PS50181"/>
    </source>
</evidence>
<dbReference type="CDD" id="cd03443">
    <property type="entry name" value="PaaI_thioesterase"/>
    <property type="match status" value="1"/>
</dbReference>
<name>A0AAJ0G8K6_9PEZI</name>
<dbReference type="Proteomes" id="UP001271007">
    <property type="component" value="Unassembled WGS sequence"/>
</dbReference>
<dbReference type="Pfam" id="PF03061">
    <property type="entry name" value="4HBT"/>
    <property type="match status" value="1"/>
</dbReference>
<dbReference type="InterPro" id="IPR036047">
    <property type="entry name" value="F-box-like_dom_sf"/>
</dbReference>
<dbReference type="Gene3D" id="3.10.129.10">
    <property type="entry name" value="Hotdog Thioesterase"/>
    <property type="match status" value="1"/>
</dbReference>
<accession>A0AAJ0G8K6</accession>
<dbReference type="Pfam" id="PF00646">
    <property type="entry name" value="F-box"/>
    <property type="match status" value="1"/>
</dbReference>
<organism evidence="2 3">
    <name type="scientific">Extremus antarcticus</name>
    <dbReference type="NCBI Taxonomy" id="702011"/>
    <lineage>
        <taxon>Eukaryota</taxon>
        <taxon>Fungi</taxon>
        <taxon>Dikarya</taxon>
        <taxon>Ascomycota</taxon>
        <taxon>Pezizomycotina</taxon>
        <taxon>Dothideomycetes</taxon>
        <taxon>Dothideomycetidae</taxon>
        <taxon>Mycosphaerellales</taxon>
        <taxon>Extremaceae</taxon>
        <taxon>Extremus</taxon>
    </lineage>
</organism>
<feature type="domain" description="F-box" evidence="1">
    <location>
        <begin position="195"/>
        <end position="243"/>
    </location>
</feature>